<proteinExistence type="predicted"/>
<dbReference type="KEGG" id="pcam:HNE05_02925"/>
<dbReference type="RefSeq" id="WP_173204068.1">
    <property type="nucleotide sequence ID" value="NZ_CP053697.2"/>
</dbReference>
<sequence length="123" mass="13909">MHCPKCQAAMEKVPTQDGVIDRCTACKGLWFNMLEHEDLKPYAKQLDVGSAESGRMHNTNDRIDCPACANSPMTRMVDPGQPHIWFERCPTCFGSFFDAGEFRDLASTSLSDFFKRFSLTARH</sequence>
<keyword evidence="3" id="KW-1185">Reference proteome</keyword>
<feature type="domain" description="Transcription factor zinc-finger" evidence="1">
    <location>
        <begin position="2"/>
        <end position="40"/>
    </location>
</feature>
<evidence type="ECO:0000313" key="3">
    <source>
        <dbReference type="Proteomes" id="UP000501379"/>
    </source>
</evidence>
<reference evidence="2" key="1">
    <citation type="submission" date="2020-07" db="EMBL/GenBank/DDBJ databases">
        <title>Nitrate ammonifying Pseudomonas campi sp. nov. isolated from German agricultural grassland.</title>
        <authorList>
            <person name="Timsy T."/>
            <person name="Ulrich A."/>
            <person name="Spanner T."/>
            <person name="Foesel B."/>
            <person name="Kolb S."/>
            <person name="Horn M.A."/>
            <person name="Behrendt U."/>
        </authorList>
    </citation>
    <scope>NUCLEOTIDE SEQUENCE</scope>
    <source>
        <strain evidence="2">S1-A32-2</strain>
    </source>
</reference>
<feature type="domain" description="Transcription factor zinc-finger" evidence="1">
    <location>
        <begin position="64"/>
        <end position="106"/>
    </location>
</feature>
<dbReference type="Pfam" id="PF13453">
    <property type="entry name" value="Zn_ribbon_TFIIB"/>
    <property type="match status" value="2"/>
</dbReference>
<accession>A0A6M8F548</accession>
<dbReference type="EMBL" id="CP053697">
    <property type="protein sequence ID" value="QKE62351.1"/>
    <property type="molecule type" value="Genomic_DNA"/>
</dbReference>
<gene>
    <name evidence="2" type="ORF">HNE05_02925</name>
</gene>
<name>A0A6M8F548_9GAMM</name>
<organism evidence="2 3">
    <name type="scientific">Aquipseudomonas campi</name>
    <dbReference type="NCBI Taxonomy" id="2731681"/>
    <lineage>
        <taxon>Bacteria</taxon>
        <taxon>Pseudomonadati</taxon>
        <taxon>Pseudomonadota</taxon>
        <taxon>Gammaproteobacteria</taxon>
        <taxon>Pseudomonadales</taxon>
        <taxon>Pseudomonadaceae</taxon>
        <taxon>Aquipseudomonas</taxon>
    </lineage>
</organism>
<evidence type="ECO:0000313" key="2">
    <source>
        <dbReference type="EMBL" id="QKE62351.1"/>
    </source>
</evidence>
<protein>
    <submittedName>
        <fullName evidence="2">Zf-TFIIB domain-containing protein</fullName>
    </submittedName>
</protein>
<dbReference type="InterPro" id="IPR027392">
    <property type="entry name" value="TF_Znf"/>
</dbReference>
<dbReference type="AlphaFoldDB" id="A0A6M8F548"/>
<evidence type="ECO:0000259" key="1">
    <source>
        <dbReference type="Pfam" id="PF13453"/>
    </source>
</evidence>
<dbReference type="Proteomes" id="UP000501379">
    <property type="component" value="Chromosome"/>
</dbReference>